<organism evidence="1 2">
    <name type="scientific">Cryptosporangium minutisporangium</name>
    <dbReference type="NCBI Taxonomy" id="113569"/>
    <lineage>
        <taxon>Bacteria</taxon>
        <taxon>Bacillati</taxon>
        <taxon>Actinomycetota</taxon>
        <taxon>Actinomycetes</taxon>
        <taxon>Cryptosporangiales</taxon>
        <taxon>Cryptosporangiaceae</taxon>
        <taxon>Cryptosporangium</taxon>
    </lineage>
</organism>
<proteinExistence type="predicted"/>
<reference evidence="2" key="1">
    <citation type="journal article" date="2019" name="Int. J. Syst. Evol. Microbiol.">
        <title>The Global Catalogue of Microorganisms (GCM) 10K type strain sequencing project: providing services to taxonomists for standard genome sequencing and annotation.</title>
        <authorList>
            <consortium name="The Broad Institute Genomics Platform"/>
            <consortium name="The Broad Institute Genome Sequencing Center for Infectious Disease"/>
            <person name="Wu L."/>
            <person name="Ma J."/>
        </authorList>
    </citation>
    <scope>NUCLEOTIDE SEQUENCE [LARGE SCALE GENOMIC DNA]</scope>
    <source>
        <strain evidence="2">JCM 9458</strain>
    </source>
</reference>
<dbReference type="RefSeq" id="WP_345730128.1">
    <property type="nucleotide sequence ID" value="NZ_BAAAYN010000029.1"/>
</dbReference>
<protein>
    <recommendedName>
        <fullName evidence="3">Aminoglycoside phosphotransferase domain-containing protein</fullName>
    </recommendedName>
</protein>
<dbReference type="Proteomes" id="UP001501676">
    <property type="component" value="Unassembled WGS sequence"/>
</dbReference>
<keyword evidence="2" id="KW-1185">Reference proteome</keyword>
<dbReference type="EMBL" id="BAAAYN010000029">
    <property type="protein sequence ID" value="GAA3390515.1"/>
    <property type="molecule type" value="Genomic_DNA"/>
</dbReference>
<sequence>MPDTEPSTSGVPPVDADALNTAAAEALRARFGPLTLTELTPLAGSTRARVFRARLVGRAGVPTSVIVKAPVAVAPPRERVALDVLTRAGVPGVPELLAAADVPELLVLADAGTGSSLADRLIGSDPDAAGRAVLVWAEAMARFQAATVALGPTFTDALAALTPLGPPPTELTRELLSSAAAGLVEYLPRLGVIPRPAALDALRQLADGLDPDAYTLDPGDACPDNNVETAEGLVLIDFEFAEYRHAGWQAAYLRVPWPSCWCSWRLPAAVADRALDTWRRTLAPALPAIASDRFDRELELIVAGWILLSVSWFLPAALDGDASTTSTGRPRPTRRQLIQHRLGQLARAEEPGELVALAAEAHAATERAWGRVPLPLAPAWR</sequence>
<dbReference type="InterPro" id="IPR011009">
    <property type="entry name" value="Kinase-like_dom_sf"/>
</dbReference>
<evidence type="ECO:0000313" key="2">
    <source>
        <dbReference type="Proteomes" id="UP001501676"/>
    </source>
</evidence>
<comment type="caution">
    <text evidence="1">The sequence shown here is derived from an EMBL/GenBank/DDBJ whole genome shotgun (WGS) entry which is preliminary data.</text>
</comment>
<name>A0ABP6T248_9ACTN</name>
<gene>
    <name evidence="1" type="ORF">GCM10020369_44760</name>
</gene>
<evidence type="ECO:0008006" key="3">
    <source>
        <dbReference type="Google" id="ProtNLM"/>
    </source>
</evidence>
<dbReference type="SUPFAM" id="SSF56112">
    <property type="entry name" value="Protein kinase-like (PK-like)"/>
    <property type="match status" value="1"/>
</dbReference>
<evidence type="ECO:0000313" key="1">
    <source>
        <dbReference type="EMBL" id="GAA3390515.1"/>
    </source>
</evidence>
<accession>A0ABP6T248</accession>